<name>A0A0M4ENN7_DROBS</name>
<evidence type="ECO:0000256" key="4">
    <source>
        <dbReference type="ARBA" id="ARBA00022729"/>
    </source>
</evidence>
<dbReference type="STRING" id="30019.A0A0M4ENN7"/>
<evidence type="ECO:0000256" key="5">
    <source>
        <dbReference type="ARBA" id="ARBA00023157"/>
    </source>
</evidence>
<dbReference type="PANTHER" id="PTHR11306:SF68">
    <property type="entry name" value="NPC INTRACELLULAR CHOLESTEROL TRANSPORTER 2"/>
    <property type="match status" value="1"/>
</dbReference>
<dbReference type="InterPro" id="IPR033916">
    <property type="entry name" value="ML_Npc2-like"/>
</dbReference>
<dbReference type="SUPFAM" id="SSF81296">
    <property type="entry name" value="E set domains"/>
    <property type="match status" value="1"/>
</dbReference>
<dbReference type="InterPro" id="IPR039670">
    <property type="entry name" value="NPC2-like"/>
</dbReference>
<organism evidence="8 9">
    <name type="scientific">Drosophila busckii</name>
    <name type="common">Fruit fly</name>
    <dbReference type="NCBI Taxonomy" id="30019"/>
    <lineage>
        <taxon>Eukaryota</taxon>
        <taxon>Metazoa</taxon>
        <taxon>Ecdysozoa</taxon>
        <taxon>Arthropoda</taxon>
        <taxon>Hexapoda</taxon>
        <taxon>Insecta</taxon>
        <taxon>Pterygota</taxon>
        <taxon>Neoptera</taxon>
        <taxon>Endopterygota</taxon>
        <taxon>Diptera</taxon>
        <taxon>Brachycera</taxon>
        <taxon>Muscomorpha</taxon>
        <taxon>Ephydroidea</taxon>
        <taxon>Drosophilidae</taxon>
        <taxon>Drosophila</taxon>
    </lineage>
</organism>
<dbReference type="GO" id="GO:0005576">
    <property type="term" value="C:extracellular region"/>
    <property type="evidence" value="ECO:0007669"/>
    <property type="project" value="UniProtKB-SubCell"/>
</dbReference>
<dbReference type="GO" id="GO:0032367">
    <property type="term" value="P:intracellular cholesterol transport"/>
    <property type="evidence" value="ECO:0007669"/>
    <property type="project" value="InterPro"/>
</dbReference>
<dbReference type="OrthoDB" id="6332846at2759"/>
<protein>
    <submittedName>
        <fullName evidence="8">Npc2b</fullName>
    </submittedName>
</protein>
<keyword evidence="3" id="KW-0964">Secreted</keyword>
<dbReference type="SMART" id="SM00737">
    <property type="entry name" value="ML"/>
    <property type="match status" value="1"/>
</dbReference>
<dbReference type="CDD" id="cd00916">
    <property type="entry name" value="Npc2_like"/>
    <property type="match status" value="1"/>
</dbReference>
<evidence type="ECO:0000313" key="9">
    <source>
        <dbReference type="Proteomes" id="UP000494163"/>
    </source>
</evidence>
<sequence length="165" mass="18058">MCVRLKMQFSSTLLLICAALIGCGTATEVRPCPKSKTRALTADEVTISNCPKNKCILKRNTEASITMKIKPERDFNELNSDIQGIILDVPLPFPGYYGTSACPHIYDAAGEKQVGCPLKAGETYTYKNSFKILPLYPTVTLEIHWGLGDKQGDAACFQIPAKIKA</sequence>
<dbReference type="OMA" id="EASIMMK"/>
<feature type="domain" description="MD-2-related lipid-recognition" evidence="7">
    <location>
        <begin position="29"/>
        <end position="161"/>
    </location>
</feature>
<feature type="chain" id="PRO_5005793531" evidence="6">
    <location>
        <begin position="27"/>
        <end position="165"/>
    </location>
</feature>
<dbReference type="Pfam" id="PF02221">
    <property type="entry name" value="E1_DerP2_DerF2"/>
    <property type="match status" value="1"/>
</dbReference>
<evidence type="ECO:0000256" key="1">
    <source>
        <dbReference type="ARBA" id="ARBA00004613"/>
    </source>
</evidence>
<dbReference type="FunFam" id="2.60.40.770:FF:000001">
    <property type="entry name" value="NPC intracellular cholesterol transporter 2"/>
    <property type="match status" value="1"/>
</dbReference>
<dbReference type="Proteomes" id="UP000494163">
    <property type="component" value="Chromosome 3R"/>
</dbReference>
<evidence type="ECO:0000256" key="3">
    <source>
        <dbReference type="ARBA" id="ARBA00022525"/>
    </source>
</evidence>
<dbReference type="Gene3D" id="2.60.40.770">
    <property type="match status" value="1"/>
</dbReference>
<reference evidence="8 9" key="1">
    <citation type="submission" date="2015-08" db="EMBL/GenBank/DDBJ databases">
        <title>Ancestral chromatin configuration constrains chromatin evolution on differentiating sex chromosomes in Drosophila.</title>
        <authorList>
            <person name="Zhou Q."/>
            <person name="Bachtrog D."/>
        </authorList>
    </citation>
    <scope>NUCLEOTIDE SEQUENCE [LARGE SCALE GENOMIC DNA]</scope>
    <source>
        <tissue evidence="8">Whole larvae</tissue>
    </source>
</reference>
<keyword evidence="9" id="KW-1185">Reference proteome</keyword>
<feature type="signal peptide" evidence="6">
    <location>
        <begin position="1"/>
        <end position="26"/>
    </location>
</feature>
<evidence type="ECO:0000256" key="2">
    <source>
        <dbReference type="ARBA" id="ARBA00006370"/>
    </source>
</evidence>
<keyword evidence="5" id="KW-1015">Disulfide bond</keyword>
<keyword evidence="4 6" id="KW-0732">Signal</keyword>
<dbReference type="EMBL" id="CP012526">
    <property type="protein sequence ID" value="ALC45560.1"/>
    <property type="molecule type" value="Genomic_DNA"/>
</dbReference>
<gene>
    <name evidence="8" type="ORF">Dbus_chr3Rg310</name>
</gene>
<dbReference type="InterPro" id="IPR003172">
    <property type="entry name" value="ML_dom"/>
</dbReference>
<dbReference type="InterPro" id="IPR014756">
    <property type="entry name" value="Ig_E-set"/>
</dbReference>
<evidence type="ECO:0000313" key="8">
    <source>
        <dbReference type="EMBL" id="ALC45560.1"/>
    </source>
</evidence>
<dbReference type="PROSITE" id="PS51257">
    <property type="entry name" value="PROKAR_LIPOPROTEIN"/>
    <property type="match status" value="1"/>
</dbReference>
<dbReference type="AlphaFoldDB" id="A0A0M4ENN7"/>
<evidence type="ECO:0000259" key="7">
    <source>
        <dbReference type="SMART" id="SM00737"/>
    </source>
</evidence>
<dbReference type="GO" id="GO:0032934">
    <property type="term" value="F:sterol binding"/>
    <property type="evidence" value="ECO:0007669"/>
    <property type="project" value="InterPro"/>
</dbReference>
<accession>A0A0M4ENN7</accession>
<comment type="similarity">
    <text evidence="2">Belongs to the NPC2 family.</text>
</comment>
<dbReference type="PANTHER" id="PTHR11306">
    <property type="entry name" value="NIEMANN PICK TYPE C2 PROTEIN NPC2-RELATED"/>
    <property type="match status" value="1"/>
</dbReference>
<proteinExistence type="inferred from homology"/>
<comment type="subcellular location">
    <subcellularLocation>
        <location evidence="1">Secreted</location>
    </subcellularLocation>
</comment>
<evidence type="ECO:0000256" key="6">
    <source>
        <dbReference type="SAM" id="SignalP"/>
    </source>
</evidence>